<dbReference type="GO" id="GO:0016787">
    <property type="term" value="F:hydrolase activity"/>
    <property type="evidence" value="ECO:0007669"/>
    <property type="project" value="UniProtKB-KW"/>
</dbReference>
<name>A0A0M2USR9_9BACT</name>
<dbReference type="EC" id="3.6.1.-" evidence="2"/>
<feature type="region of interest" description="Disordered" evidence="1">
    <location>
        <begin position="18"/>
        <end position="48"/>
    </location>
</feature>
<dbReference type="Proteomes" id="UP000034954">
    <property type="component" value="Unassembled WGS sequence"/>
</dbReference>
<evidence type="ECO:0000313" key="2">
    <source>
        <dbReference type="EMBL" id="KKO18892.1"/>
    </source>
</evidence>
<dbReference type="Pfam" id="PF13412">
    <property type="entry name" value="HTH_24"/>
    <property type="match status" value="1"/>
</dbReference>
<dbReference type="EMBL" id="LAQJ01000229">
    <property type="protein sequence ID" value="KKO18892.1"/>
    <property type="molecule type" value="Genomic_DNA"/>
</dbReference>
<accession>A0A0M2USR9</accession>
<keyword evidence="3" id="KW-1185">Reference proteome</keyword>
<evidence type="ECO:0000256" key="1">
    <source>
        <dbReference type="SAM" id="MobiDB-lite"/>
    </source>
</evidence>
<dbReference type="SUPFAM" id="SSF46785">
    <property type="entry name" value="Winged helix' DNA-binding domain"/>
    <property type="match status" value="1"/>
</dbReference>
<sequence length="116" mass="12963">MAYRLKVDYDRLCRRYQATHERGSTGRQGQKYGAEKGGEGWKGKLDGKGAEDTTQRIIEAMANKPDITQKELAAVIGITEDGVKYHIISLRKKGVIKRINPDKGRYWEIVGLGGTP</sequence>
<protein>
    <submittedName>
        <fullName evidence="2">ATP-dependent DNA helicase RecG</fullName>
        <ecNumber evidence="2">3.6.1.-</ecNumber>
    </submittedName>
</protein>
<reference evidence="2 3" key="1">
    <citation type="journal article" date="2013" name="BMC Microbiol.">
        <title>Identification of the type II cytochrome c maturation pathway in anammox bacteria by comparative genomics.</title>
        <authorList>
            <person name="Ferousi C."/>
            <person name="Speth D.R."/>
            <person name="Reimann J."/>
            <person name="Op den Camp H.J."/>
            <person name="Allen J.W."/>
            <person name="Keltjens J.T."/>
            <person name="Jetten M.S."/>
        </authorList>
    </citation>
    <scope>NUCLEOTIDE SEQUENCE [LARGE SCALE GENOMIC DNA]</scope>
    <source>
        <strain evidence="2">RU1</strain>
    </source>
</reference>
<dbReference type="InterPro" id="IPR036390">
    <property type="entry name" value="WH_DNA-bd_sf"/>
</dbReference>
<proteinExistence type="predicted"/>
<comment type="caution">
    <text evidence="2">The sequence shown here is derived from an EMBL/GenBank/DDBJ whole genome shotgun (WGS) entry which is preliminary data.</text>
</comment>
<evidence type="ECO:0000313" key="3">
    <source>
        <dbReference type="Proteomes" id="UP000034954"/>
    </source>
</evidence>
<keyword evidence="2" id="KW-0378">Hydrolase</keyword>
<dbReference type="AlphaFoldDB" id="A0A0M2USR9"/>
<feature type="compositionally biased region" description="Basic and acidic residues" evidence="1">
    <location>
        <begin position="33"/>
        <end position="48"/>
    </location>
</feature>
<organism evidence="2 3">
    <name type="scientific">Candidatus Brocadia fulgida</name>
    <dbReference type="NCBI Taxonomy" id="380242"/>
    <lineage>
        <taxon>Bacteria</taxon>
        <taxon>Pseudomonadati</taxon>
        <taxon>Planctomycetota</taxon>
        <taxon>Candidatus Brocadiia</taxon>
        <taxon>Candidatus Brocadiales</taxon>
        <taxon>Candidatus Brocadiaceae</taxon>
        <taxon>Candidatus Brocadia</taxon>
    </lineage>
</organism>
<keyword evidence="2" id="KW-0347">Helicase</keyword>
<keyword evidence="2" id="KW-0547">Nucleotide-binding</keyword>
<dbReference type="Gene3D" id="1.10.10.10">
    <property type="entry name" value="Winged helix-like DNA-binding domain superfamily/Winged helix DNA-binding domain"/>
    <property type="match status" value="1"/>
</dbReference>
<dbReference type="GO" id="GO:0004386">
    <property type="term" value="F:helicase activity"/>
    <property type="evidence" value="ECO:0007669"/>
    <property type="project" value="UniProtKB-KW"/>
</dbReference>
<keyword evidence="2" id="KW-0067">ATP-binding</keyword>
<gene>
    <name evidence="2" type="primary">recG_2</name>
    <name evidence="2" type="ORF">BROFUL_02393</name>
</gene>
<dbReference type="InterPro" id="IPR036388">
    <property type="entry name" value="WH-like_DNA-bd_sf"/>
</dbReference>